<reference evidence="5" key="1">
    <citation type="submission" date="2020-11" db="EMBL/GenBank/DDBJ databases">
        <authorList>
            <consortium name="DOE Joint Genome Institute"/>
            <person name="Ahrendt S."/>
            <person name="Riley R."/>
            <person name="Andreopoulos W."/>
            <person name="Labutti K."/>
            <person name="Pangilinan J."/>
            <person name="Ruiz-Duenas F.J."/>
            <person name="Barrasa J.M."/>
            <person name="Sanchez-Garcia M."/>
            <person name="Camarero S."/>
            <person name="Miyauchi S."/>
            <person name="Serrano A."/>
            <person name="Linde D."/>
            <person name="Babiker R."/>
            <person name="Drula E."/>
            <person name="Ayuso-Fernandez I."/>
            <person name="Pacheco R."/>
            <person name="Padilla G."/>
            <person name="Ferreira P."/>
            <person name="Barriuso J."/>
            <person name="Kellner H."/>
            <person name="Castanera R."/>
            <person name="Alfaro M."/>
            <person name="Ramirez L."/>
            <person name="Pisabarro A.G."/>
            <person name="Kuo A."/>
            <person name="Tritt A."/>
            <person name="Lipzen A."/>
            <person name="He G."/>
            <person name="Yan M."/>
            <person name="Ng V."/>
            <person name="Cullen D."/>
            <person name="Martin F."/>
            <person name="Rosso M.-N."/>
            <person name="Henrissat B."/>
            <person name="Hibbett D."/>
            <person name="Martinez A.T."/>
            <person name="Grigoriev I.V."/>
        </authorList>
    </citation>
    <scope>NUCLEOTIDE SEQUENCE</scope>
    <source>
        <strain evidence="5">MF-IS2</strain>
    </source>
</reference>
<protein>
    <submittedName>
        <fullName evidence="5">Carbohydrate-binding module family 50 protein</fullName>
    </submittedName>
</protein>
<dbReference type="InterPro" id="IPR018392">
    <property type="entry name" value="LysM"/>
</dbReference>
<evidence type="ECO:0000313" key="6">
    <source>
        <dbReference type="Proteomes" id="UP000807342"/>
    </source>
</evidence>
<evidence type="ECO:0000259" key="4">
    <source>
        <dbReference type="PROSITE" id="PS51782"/>
    </source>
</evidence>
<dbReference type="Proteomes" id="UP000807342">
    <property type="component" value="Unassembled WGS sequence"/>
</dbReference>
<dbReference type="Gene3D" id="3.10.350.10">
    <property type="entry name" value="LysM domain"/>
    <property type="match status" value="2"/>
</dbReference>
<name>A0A9P5XFT1_9AGAR</name>
<feature type="domain" description="LysM" evidence="4">
    <location>
        <begin position="85"/>
        <end position="131"/>
    </location>
</feature>
<dbReference type="SUPFAM" id="SSF54106">
    <property type="entry name" value="LysM domain"/>
    <property type="match status" value="2"/>
</dbReference>
<evidence type="ECO:0000313" key="5">
    <source>
        <dbReference type="EMBL" id="KAF9449006.1"/>
    </source>
</evidence>
<dbReference type="PROSITE" id="PS51782">
    <property type="entry name" value="LYSM"/>
    <property type="match status" value="2"/>
</dbReference>
<keyword evidence="2" id="KW-0843">Virulence</keyword>
<dbReference type="EMBL" id="MU151143">
    <property type="protein sequence ID" value="KAF9449006.1"/>
    <property type="molecule type" value="Genomic_DNA"/>
</dbReference>
<evidence type="ECO:0000256" key="3">
    <source>
        <dbReference type="SAM" id="SignalP"/>
    </source>
</evidence>
<feature type="signal peptide" evidence="3">
    <location>
        <begin position="1"/>
        <end position="22"/>
    </location>
</feature>
<dbReference type="OrthoDB" id="5985073at2759"/>
<dbReference type="AlphaFoldDB" id="A0A9P5XFT1"/>
<proteinExistence type="predicted"/>
<evidence type="ECO:0000256" key="1">
    <source>
        <dbReference type="ARBA" id="ARBA00022669"/>
    </source>
</evidence>
<accession>A0A9P5XFT1</accession>
<dbReference type="GO" id="GO:0008061">
    <property type="term" value="F:chitin binding"/>
    <property type="evidence" value="ECO:0007669"/>
    <property type="project" value="UniProtKB-KW"/>
</dbReference>
<dbReference type="Pfam" id="PF01476">
    <property type="entry name" value="LysM"/>
    <property type="match status" value="2"/>
</dbReference>
<keyword evidence="3" id="KW-0732">Signal</keyword>
<keyword evidence="1" id="KW-0147">Chitin-binding</keyword>
<dbReference type="PANTHER" id="PTHR34997:SF1">
    <property type="entry name" value="PEPTIDOGLYCAN-BINDING LYSIN DOMAIN"/>
    <property type="match status" value="1"/>
</dbReference>
<dbReference type="SMART" id="SM00257">
    <property type="entry name" value="LysM"/>
    <property type="match status" value="2"/>
</dbReference>
<comment type="caution">
    <text evidence="5">The sequence shown here is derived from an EMBL/GenBank/DDBJ whole genome shotgun (WGS) entry which is preliminary data.</text>
</comment>
<evidence type="ECO:0000256" key="2">
    <source>
        <dbReference type="ARBA" id="ARBA00023026"/>
    </source>
</evidence>
<organism evidence="5 6">
    <name type="scientific">Macrolepiota fuliginosa MF-IS2</name>
    <dbReference type="NCBI Taxonomy" id="1400762"/>
    <lineage>
        <taxon>Eukaryota</taxon>
        <taxon>Fungi</taxon>
        <taxon>Dikarya</taxon>
        <taxon>Basidiomycota</taxon>
        <taxon>Agaricomycotina</taxon>
        <taxon>Agaricomycetes</taxon>
        <taxon>Agaricomycetidae</taxon>
        <taxon>Agaricales</taxon>
        <taxon>Agaricineae</taxon>
        <taxon>Agaricaceae</taxon>
        <taxon>Macrolepiota</taxon>
    </lineage>
</organism>
<dbReference type="PANTHER" id="PTHR34997">
    <property type="entry name" value="AM15"/>
    <property type="match status" value="1"/>
</dbReference>
<gene>
    <name evidence="5" type="ORF">P691DRAFT_728655</name>
</gene>
<feature type="chain" id="PRO_5040424647" evidence="3">
    <location>
        <begin position="23"/>
        <end position="144"/>
    </location>
</feature>
<keyword evidence="6" id="KW-1185">Reference proteome</keyword>
<dbReference type="InterPro" id="IPR052210">
    <property type="entry name" value="LysM1-like"/>
</dbReference>
<dbReference type="InterPro" id="IPR036779">
    <property type="entry name" value="LysM_dom_sf"/>
</dbReference>
<sequence>MFSLQAFSSLFMVALLGTVGHAQNTTCTRQYTVQSGDFCDGISAAQNVSTFQLAHVNAATINPICTNLFAGETLCLGIAGQDCDTVHVVASGDNCEAIAATAGTDFATLVANNPNVDAGCTNIYPGEVLCTATELIPYNTTSSS</sequence>
<feature type="domain" description="LysM" evidence="4">
    <location>
        <begin position="29"/>
        <end position="76"/>
    </location>
</feature>
<dbReference type="CDD" id="cd00118">
    <property type="entry name" value="LysM"/>
    <property type="match status" value="2"/>
</dbReference>